<sequence>MQYKNGKEVLPDSLLKELQKYIQGELIYVPKQASQRVGWGESNGSRQIIRQRNEEIFRLYREGHTLEDLEEAYHLSVESIRKIVSQTRHRLQRQEQ</sequence>
<dbReference type="Pfam" id="PF08765">
    <property type="entry name" value="Mor"/>
    <property type="match status" value="1"/>
</dbReference>
<keyword evidence="3" id="KW-1185">Reference proteome</keyword>
<dbReference type="InterPro" id="IPR052411">
    <property type="entry name" value="c-mor_Regulatory_Protein"/>
</dbReference>
<name>A0A9J6RGW2_9BACI</name>
<accession>A0A9J6RGW2</accession>
<dbReference type="InterPro" id="IPR049739">
    <property type="entry name" value="YraL-like"/>
</dbReference>
<evidence type="ECO:0000259" key="1">
    <source>
        <dbReference type="Pfam" id="PF08765"/>
    </source>
</evidence>
<evidence type="ECO:0000313" key="2">
    <source>
        <dbReference type="EMBL" id="MCZ0704571.1"/>
    </source>
</evidence>
<dbReference type="InterPro" id="IPR014875">
    <property type="entry name" value="Mor_transcription_activator"/>
</dbReference>
<reference evidence="2" key="1">
    <citation type="submission" date="2022-11" db="EMBL/GenBank/DDBJ databases">
        <title>WGS of Natronobacillus azotifigens 24KS-1, an anaerobic diazotrophic haloalkaliphile from soda-rich habitats.</title>
        <authorList>
            <person name="Sorokin D.Y."/>
            <person name="Merkel A.Y."/>
        </authorList>
    </citation>
    <scope>NUCLEOTIDE SEQUENCE</scope>
    <source>
        <strain evidence="2">24KS-1</strain>
    </source>
</reference>
<protein>
    <submittedName>
        <fullName evidence="2">CD3324 family protein</fullName>
    </submittedName>
</protein>
<dbReference type="PANTHER" id="PTHR37812">
    <property type="entry name" value="MU-LIKE PROPHAGE FLUMU PROTEIN C"/>
    <property type="match status" value="1"/>
</dbReference>
<dbReference type="AlphaFoldDB" id="A0A9J6RGW2"/>
<comment type="caution">
    <text evidence="2">The sequence shown here is derived from an EMBL/GenBank/DDBJ whole genome shotgun (WGS) entry which is preliminary data.</text>
</comment>
<dbReference type="NCBIfam" id="NF040785">
    <property type="entry name" value="CD3324_fam"/>
    <property type="match status" value="1"/>
</dbReference>
<dbReference type="RefSeq" id="WP_268781346.1">
    <property type="nucleotide sequence ID" value="NZ_JAPRAT010000044.1"/>
</dbReference>
<feature type="domain" description="Mor transcription activator" evidence="1">
    <location>
        <begin position="13"/>
        <end position="96"/>
    </location>
</feature>
<dbReference type="InterPro" id="IPR009057">
    <property type="entry name" value="Homeodomain-like_sf"/>
</dbReference>
<gene>
    <name evidence="2" type="ORF">OWO01_15275</name>
</gene>
<organism evidence="2 3">
    <name type="scientific">Natronobacillus azotifigens</name>
    <dbReference type="NCBI Taxonomy" id="472978"/>
    <lineage>
        <taxon>Bacteria</taxon>
        <taxon>Bacillati</taxon>
        <taxon>Bacillota</taxon>
        <taxon>Bacilli</taxon>
        <taxon>Bacillales</taxon>
        <taxon>Bacillaceae</taxon>
        <taxon>Natronobacillus</taxon>
    </lineage>
</organism>
<dbReference type="Gene3D" id="1.10.10.60">
    <property type="entry name" value="Homeodomain-like"/>
    <property type="match status" value="1"/>
</dbReference>
<dbReference type="SUPFAM" id="SSF46689">
    <property type="entry name" value="Homeodomain-like"/>
    <property type="match status" value="1"/>
</dbReference>
<dbReference type="PANTHER" id="PTHR37812:SF1">
    <property type="entry name" value="MU-LIKE PROPHAGE FLUMU PROTEIN C"/>
    <property type="match status" value="1"/>
</dbReference>
<proteinExistence type="predicted"/>
<dbReference type="Proteomes" id="UP001084197">
    <property type="component" value="Unassembled WGS sequence"/>
</dbReference>
<dbReference type="EMBL" id="JAPRAT010000044">
    <property type="protein sequence ID" value="MCZ0704571.1"/>
    <property type="molecule type" value="Genomic_DNA"/>
</dbReference>
<evidence type="ECO:0000313" key="3">
    <source>
        <dbReference type="Proteomes" id="UP001084197"/>
    </source>
</evidence>